<evidence type="ECO:0000259" key="1">
    <source>
        <dbReference type="Pfam" id="PF02771"/>
    </source>
</evidence>
<dbReference type="EMBL" id="JAAGAX010000010">
    <property type="protein sequence ID" value="KAF2300514.1"/>
    <property type="molecule type" value="Genomic_DNA"/>
</dbReference>
<dbReference type="GO" id="GO:0008470">
    <property type="term" value="F:3-methylbutanoyl-CoA dehydrogenase activity"/>
    <property type="evidence" value="ECO:0007669"/>
    <property type="project" value="TreeGrafter"/>
</dbReference>
<dbReference type="Proteomes" id="UP000467840">
    <property type="component" value="Chromosome 4"/>
</dbReference>
<name>A0A6A6LHN7_HEVBR</name>
<dbReference type="EMBL" id="JAAGAX010000010">
    <property type="protein sequence ID" value="KAF2300572.1"/>
    <property type="molecule type" value="Genomic_DNA"/>
</dbReference>
<dbReference type="SUPFAM" id="SSF56645">
    <property type="entry name" value="Acyl-CoA dehydrogenase NM domain-like"/>
    <property type="match status" value="1"/>
</dbReference>
<proteinExistence type="predicted"/>
<protein>
    <recommendedName>
        <fullName evidence="1">Acyl-CoA dehydrogenase/oxidase N-terminal domain-containing protein</fullName>
    </recommendedName>
</protein>
<organism evidence="2 4">
    <name type="scientific">Hevea brasiliensis</name>
    <name type="common">Para rubber tree</name>
    <name type="synonym">Siphonia brasiliensis</name>
    <dbReference type="NCBI Taxonomy" id="3981"/>
    <lineage>
        <taxon>Eukaryota</taxon>
        <taxon>Viridiplantae</taxon>
        <taxon>Streptophyta</taxon>
        <taxon>Embryophyta</taxon>
        <taxon>Tracheophyta</taxon>
        <taxon>Spermatophyta</taxon>
        <taxon>Magnoliopsida</taxon>
        <taxon>eudicotyledons</taxon>
        <taxon>Gunneridae</taxon>
        <taxon>Pentapetalae</taxon>
        <taxon>rosids</taxon>
        <taxon>fabids</taxon>
        <taxon>Malpighiales</taxon>
        <taxon>Euphorbiaceae</taxon>
        <taxon>Crotonoideae</taxon>
        <taxon>Micrandreae</taxon>
        <taxon>Hevea</taxon>
    </lineage>
</organism>
<dbReference type="GO" id="GO:0005739">
    <property type="term" value="C:mitochondrion"/>
    <property type="evidence" value="ECO:0007669"/>
    <property type="project" value="TreeGrafter"/>
</dbReference>
<evidence type="ECO:0000313" key="4">
    <source>
        <dbReference type="Proteomes" id="UP000467840"/>
    </source>
</evidence>
<dbReference type="Gene3D" id="1.10.540.10">
    <property type="entry name" value="Acyl-CoA dehydrogenase/oxidase, N-terminal domain"/>
    <property type="match status" value="1"/>
</dbReference>
<dbReference type="GO" id="GO:0006552">
    <property type="term" value="P:L-leucine catabolic process"/>
    <property type="evidence" value="ECO:0007669"/>
    <property type="project" value="TreeGrafter"/>
</dbReference>
<dbReference type="PANTHER" id="PTHR43884">
    <property type="entry name" value="ACYL-COA DEHYDROGENASE"/>
    <property type="match status" value="1"/>
</dbReference>
<feature type="domain" description="Acyl-CoA dehydrogenase/oxidase N-terminal" evidence="1">
    <location>
        <begin position="17"/>
        <end position="105"/>
    </location>
</feature>
<evidence type="ECO:0000313" key="2">
    <source>
        <dbReference type="EMBL" id="KAF2300514.1"/>
    </source>
</evidence>
<dbReference type="GO" id="GO:0050660">
    <property type="term" value="F:flavin adenine dinucleotide binding"/>
    <property type="evidence" value="ECO:0007669"/>
    <property type="project" value="InterPro"/>
</dbReference>
<accession>A0A6A6LHN7</accession>
<comment type="caution">
    <text evidence="2">The sequence shown here is derived from an EMBL/GenBank/DDBJ whole genome shotgun (WGS) entry which is preliminary data.</text>
</comment>
<dbReference type="InterPro" id="IPR013786">
    <property type="entry name" value="AcylCoA_DH/ox_N"/>
</dbReference>
<dbReference type="InterPro" id="IPR037069">
    <property type="entry name" value="AcylCoA_DH/ox_N_sf"/>
</dbReference>
<reference evidence="2 4" key="1">
    <citation type="journal article" date="2020" name="Mol. Plant">
        <title>The Chromosome-Based Rubber Tree Genome Provides New Insights into Spurge Genome Evolution and Rubber Biosynthesis.</title>
        <authorList>
            <person name="Liu J."/>
            <person name="Shi C."/>
            <person name="Shi C.C."/>
            <person name="Li W."/>
            <person name="Zhang Q.J."/>
            <person name="Zhang Y."/>
            <person name="Li K."/>
            <person name="Lu H.F."/>
            <person name="Shi C."/>
            <person name="Zhu S.T."/>
            <person name="Xiao Z.Y."/>
            <person name="Nan H."/>
            <person name="Yue Y."/>
            <person name="Zhu X.G."/>
            <person name="Wu Y."/>
            <person name="Hong X.N."/>
            <person name="Fan G.Y."/>
            <person name="Tong Y."/>
            <person name="Zhang D."/>
            <person name="Mao C.L."/>
            <person name="Liu Y.L."/>
            <person name="Hao S.J."/>
            <person name="Liu W.Q."/>
            <person name="Lv M.Q."/>
            <person name="Zhang H.B."/>
            <person name="Liu Y."/>
            <person name="Hu-Tang G.R."/>
            <person name="Wang J.P."/>
            <person name="Wang J.H."/>
            <person name="Sun Y.H."/>
            <person name="Ni S.B."/>
            <person name="Chen W.B."/>
            <person name="Zhang X.C."/>
            <person name="Jiao Y.N."/>
            <person name="Eichler E.E."/>
            <person name="Li G.H."/>
            <person name="Liu X."/>
            <person name="Gao L.Z."/>
        </authorList>
    </citation>
    <scope>NUCLEOTIDE SEQUENCE [LARGE SCALE GENOMIC DNA]</scope>
    <source>
        <strain evidence="4">cv. GT1</strain>
        <tissue evidence="2">Leaf</tissue>
    </source>
</reference>
<gene>
    <name evidence="2" type="ORF">GH714_013901</name>
    <name evidence="3" type="ORF">GH714_014075</name>
</gene>
<dbReference type="InterPro" id="IPR009100">
    <property type="entry name" value="AcylCoA_DH/oxidase_NM_dom_sf"/>
</dbReference>
<sequence length="129" mass="14108">MLLSLHPFSSTILSFSLSVSQFAQENVAPHSSKIDHSNHFPKEVNLWKLVRDFNLLGITTPAMEEISCASGSVGLSYGAHCNLCINQLVRSGSPAQKQKYLPKVIYTKTESKAGSKRITAFIIEKGMPG</sequence>
<evidence type="ECO:0000313" key="3">
    <source>
        <dbReference type="EMBL" id="KAF2300572.1"/>
    </source>
</evidence>
<dbReference type="PANTHER" id="PTHR43884:SF12">
    <property type="entry name" value="ISOVALERYL-COA DEHYDROGENASE, MITOCHONDRIAL-RELATED"/>
    <property type="match status" value="1"/>
</dbReference>
<dbReference type="Pfam" id="PF02771">
    <property type="entry name" value="Acyl-CoA_dh_N"/>
    <property type="match status" value="1"/>
</dbReference>
<keyword evidence="4" id="KW-1185">Reference proteome</keyword>
<dbReference type="AlphaFoldDB" id="A0A6A6LHN7"/>